<evidence type="ECO:0000313" key="3">
    <source>
        <dbReference type="Proteomes" id="UP000246050"/>
    </source>
</evidence>
<dbReference type="AlphaFoldDB" id="A0A317DNF4"/>
<organism evidence="2 3">
    <name type="scientific">Micromonospora sicca</name>
    <dbReference type="NCBI Taxonomy" id="2202420"/>
    <lineage>
        <taxon>Bacteria</taxon>
        <taxon>Bacillati</taxon>
        <taxon>Actinomycetota</taxon>
        <taxon>Actinomycetes</taxon>
        <taxon>Micromonosporales</taxon>
        <taxon>Micromonosporaceae</taxon>
        <taxon>Micromonospora</taxon>
    </lineage>
</organism>
<feature type="compositionally biased region" description="Basic and acidic residues" evidence="1">
    <location>
        <begin position="142"/>
        <end position="155"/>
    </location>
</feature>
<sequence>MDTLALSDATVVVDLETGPAVTCDLAVEDICGPEPEVVAGLLFGTPEHAQALAAYVEHQTITRNRADGWWVAAADSEAAAHARVATYARPAVRRASVMSDGATRPVDQMRICRWLDYLDLLDKLGPRALIAHVRSIEVDDPEGARYPRTKRHDDATVAQYKPSD</sequence>
<evidence type="ECO:0000256" key="1">
    <source>
        <dbReference type="SAM" id="MobiDB-lite"/>
    </source>
</evidence>
<protein>
    <submittedName>
        <fullName evidence="2">Uncharacterized protein</fullName>
    </submittedName>
</protein>
<gene>
    <name evidence="2" type="ORF">DKT69_10170</name>
</gene>
<comment type="caution">
    <text evidence="2">The sequence shown here is derived from an EMBL/GenBank/DDBJ whole genome shotgun (WGS) entry which is preliminary data.</text>
</comment>
<reference evidence="2 3" key="1">
    <citation type="submission" date="2018-05" db="EMBL/GenBank/DDBJ databases">
        <title>Micromonosporas from Atacama Desert.</title>
        <authorList>
            <person name="Carro L."/>
            <person name="Golinska P."/>
            <person name="Klenk H.-P."/>
            <person name="Goodfellow M."/>
        </authorList>
    </citation>
    <scope>NUCLEOTIDE SEQUENCE [LARGE SCALE GENOMIC DNA]</scope>
    <source>
        <strain evidence="2 3">4G51</strain>
    </source>
</reference>
<dbReference type="Proteomes" id="UP000246050">
    <property type="component" value="Unassembled WGS sequence"/>
</dbReference>
<feature type="region of interest" description="Disordered" evidence="1">
    <location>
        <begin position="142"/>
        <end position="164"/>
    </location>
</feature>
<proteinExistence type="predicted"/>
<dbReference type="EMBL" id="QGKS01000176">
    <property type="protein sequence ID" value="PWR15640.1"/>
    <property type="molecule type" value="Genomic_DNA"/>
</dbReference>
<name>A0A317DNF4_9ACTN</name>
<evidence type="ECO:0000313" key="2">
    <source>
        <dbReference type="EMBL" id="PWR15640.1"/>
    </source>
</evidence>
<dbReference type="OrthoDB" id="3190646at2"/>
<accession>A0A317DNF4</accession>
<dbReference type="RefSeq" id="WP_109801314.1">
    <property type="nucleotide sequence ID" value="NZ_QGKS01000176.1"/>
</dbReference>